<feature type="region of interest" description="Disordered" evidence="1">
    <location>
        <begin position="124"/>
        <end position="144"/>
    </location>
</feature>
<feature type="region of interest" description="Disordered" evidence="1">
    <location>
        <begin position="44"/>
        <end position="73"/>
    </location>
</feature>
<evidence type="ECO:0000256" key="1">
    <source>
        <dbReference type="SAM" id="MobiDB-lite"/>
    </source>
</evidence>
<proteinExistence type="predicted"/>
<feature type="compositionally biased region" description="Polar residues" evidence="1">
    <location>
        <begin position="131"/>
        <end position="140"/>
    </location>
</feature>
<reference evidence="2 3" key="1">
    <citation type="journal article" date="2023" name="Plants (Basel)">
        <title>Bridging the Gap: Combining Genomics and Transcriptomics Approaches to Understand Stylosanthes scabra, an Orphan Legume from the Brazilian Caatinga.</title>
        <authorList>
            <person name="Ferreira-Neto J.R.C."/>
            <person name="da Silva M.D."/>
            <person name="Binneck E."/>
            <person name="de Melo N.F."/>
            <person name="da Silva R.H."/>
            <person name="de Melo A.L.T.M."/>
            <person name="Pandolfi V."/>
            <person name="Bustamante F.O."/>
            <person name="Brasileiro-Vidal A.C."/>
            <person name="Benko-Iseppon A.M."/>
        </authorList>
    </citation>
    <scope>NUCLEOTIDE SEQUENCE [LARGE SCALE GENOMIC DNA]</scope>
    <source>
        <tissue evidence="2">Leaves</tissue>
    </source>
</reference>
<organism evidence="2 3">
    <name type="scientific">Stylosanthes scabra</name>
    <dbReference type="NCBI Taxonomy" id="79078"/>
    <lineage>
        <taxon>Eukaryota</taxon>
        <taxon>Viridiplantae</taxon>
        <taxon>Streptophyta</taxon>
        <taxon>Embryophyta</taxon>
        <taxon>Tracheophyta</taxon>
        <taxon>Spermatophyta</taxon>
        <taxon>Magnoliopsida</taxon>
        <taxon>eudicotyledons</taxon>
        <taxon>Gunneridae</taxon>
        <taxon>Pentapetalae</taxon>
        <taxon>rosids</taxon>
        <taxon>fabids</taxon>
        <taxon>Fabales</taxon>
        <taxon>Fabaceae</taxon>
        <taxon>Papilionoideae</taxon>
        <taxon>50 kb inversion clade</taxon>
        <taxon>dalbergioids sensu lato</taxon>
        <taxon>Dalbergieae</taxon>
        <taxon>Pterocarpus clade</taxon>
        <taxon>Stylosanthes</taxon>
    </lineage>
</organism>
<evidence type="ECO:0000313" key="3">
    <source>
        <dbReference type="Proteomes" id="UP001341840"/>
    </source>
</evidence>
<feature type="non-terminal residue" evidence="2">
    <location>
        <position position="1"/>
    </location>
</feature>
<keyword evidence="3" id="KW-1185">Reference proteome</keyword>
<sequence>PEIGPDHAAPFHADTQEHVGLDELLYQMSTCPPAEFASLASTYKMTQGGHDSGGASSSHAPPRPRRRRPHQMSIMHRGFRRTHLLRLSGFQCSIRAALGPSTRLHRLTRHPPRIIVSHSMGTAHLPRRGRSCTSTRQIHPSPQRLHRHLSPVALPGLSDRHREAPEATGIPLEETVRASFCIFPSLSCIRNLMMYIFVSMY</sequence>
<comment type="caution">
    <text evidence="2">The sequence shown here is derived from an EMBL/GenBank/DDBJ whole genome shotgun (WGS) entry which is preliminary data.</text>
</comment>
<evidence type="ECO:0000313" key="2">
    <source>
        <dbReference type="EMBL" id="MED6226972.1"/>
    </source>
</evidence>
<protein>
    <submittedName>
        <fullName evidence="2">Uncharacterized protein</fullName>
    </submittedName>
</protein>
<gene>
    <name evidence="2" type="ORF">PIB30_108988</name>
</gene>
<accession>A0ABU6ZY69</accession>
<dbReference type="EMBL" id="JASCZI010277201">
    <property type="protein sequence ID" value="MED6226972.1"/>
    <property type="molecule type" value="Genomic_DNA"/>
</dbReference>
<dbReference type="Proteomes" id="UP001341840">
    <property type="component" value="Unassembled WGS sequence"/>
</dbReference>
<name>A0ABU6ZY69_9FABA</name>